<proteinExistence type="inferred from homology"/>
<comment type="catalytic activity">
    <reaction evidence="2">
        <text>9-ribosyl-trans-zeatin 5'-phosphate + H2O = trans-zeatin + D-ribose 5-phosphate</text>
        <dbReference type="Rhea" id="RHEA:48564"/>
        <dbReference type="ChEBI" id="CHEBI:15377"/>
        <dbReference type="ChEBI" id="CHEBI:16522"/>
        <dbReference type="ChEBI" id="CHEBI:78346"/>
        <dbReference type="ChEBI" id="CHEBI:87947"/>
        <dbReference type="EC" id="3.2.2.n1"/>
    </reaction>
</comment>
<gene>
    <name evidence="3" type="ORF">MQP27_11600</name>
</gene>
<evidence type="ECO:0000256" key="1">
    <source>
        <dbReference type="ARBA" id="ARBA00006763"/>
    </source>
</evidence>
<evidence type="ECO:0000256" key="2">
    <source>
        <dbReference type="RuleBase" id="RU363015"/>
    </source>
</evidence>
<sequence>MDISSVTVFCGASRGHRDTHLSAAAELGQALARAGIRIVYGGAAIGLMGAVADAALKAGGTVVGVLPESLVPHEIAHLELSELHIVPDLHRRKALMAELGDAFVALPGGLGTAEELFEALTWSQLGLHDKPCFVLDNDGYYRHLLTFLEHAVREGFLTDTDTERIIVRPHVRQIVEQLLATRTSAVPGITRGVGQSRGASPP</sequence>
<reference evidence="3" key="1">
    <citation type="submission" date="2022-03" db="EMBL/GenBank/DDBJ databases">
        <title>Streptomyces 7R015 and 7R016 isolated from Barleria lupulina in Thailand.</title>
        <authorList>
            <person name="Kanchanasin P."/>
            <person name="Phongsopitanun W."/>
            <person name="Tanasupawat S."/>
        </authorList>
    </citation>
    <scope>NUCLEOTIDE SEQUENCE</scope>
    <source>
        <strain evidence="3">7R015</strain>
    </source>
</reference>
<dbReference type="SUPFAM" id="SSF102405">
    <property type="entry name" value="MCP/YpsA-like"/>
    <property type="match status" value="1"/>
</dbReference>
<dbReference type="PANTHER" id="PTHR31223:SF70">
    <property type="entry name" value="LOG FAMILY PROTEIN YJL055W"/>
    <property type="match status" value="1"/>
</dbReference>
<dbReference type="EC" id="3.2.2.n1" evidence="2"/>
<evidence type="ECO:0000313" key="3">
    <source>
        <dbReference type="EMBL" id="MCI3271755.1"/>
    </source>
</evidence>
<evidence type="ECO:0000313" key="4">
    <source>
        <dbReference type="Proteomes" id="UP001165269"/>
    </source>
</evidence>
<dbReference type="RefSeq" id="WP_242764628.1">
    <property type="nucleotide sequence ID" value="NZ_JALDAY010000003.1"/>
</dbReference>
<keyword evidence="2" id="KW-0378">Hydrolase</keyword>
<comment type="similarity">
    <text evidence="1 2">Belongs to the LOG family.</text>
</comment>
<comment type="caution">
    <text evidence="3">The sequence shown here is derived from an EMBL/GenBank/DDBJ whole genome shotgun (WGS) entry which is preliminary data.</text>
</comment>
<dbReference type="Pfam" id="PF03641">
    <property type="entry name" value="Lysine_decarbox"/>
    <property type="match status" value="1"/>
</dbReference>
<protein>
    <recommendedName>
        <fullName evidence="2">Cytokinin riboside 5'-monophosphate phosphoribohydrolase</fullName>
        <ecNumber evidence="2">3.2.2.n1</ecNumber>
    </recommendedName>
</protein>
<dbReference type="NCBIfam" id="TIGR00730">
    <property type="entry name" value="Rossman fold protein, TIGR00730 family"/>
    <property type="match status" value="1"/>
</dbReference>
<name>A0ABS9Y3H5_9ACTN</name>
<organism evidence="3 4">
    <name type="scientific">Streptomyces cylindrosporus</name>
    <dbReference type="NCBI Taxonomy" id="2927583"/>
    <lineage>
        <taxon>Bacteria</taxon>
        <taxon>Bacillati</taxon>
        <taxon>Actinomycetota</taxon>
        <taxon>Actinomycetes</taxon>
        <taxon>Kitasatosporales</taxon>
        <taxon>Streptomycetaceae</taxon>
        <taxon>Streptomyces</taxon>
    </lineage>
</organism>
<dbReference type="InterPro" id="IPR031100">
    <property type="entry name" value="LOG_fam"/>
</dbReference>
<comment type="catalytic activity">
    <reaction evidence="2">
        <text>N(6)-(dimethylallyl)adenosine 5'-phosphate + H2O = N(6)-dimethylallyladenine + D-ribose 5-phosphate</text>
        <dbReference type="Rhea" id="RHEA:48560"/>
        <dbReference type="ChEBI" id="CHEBI:15377"/>
        <dbReference type="ChEBI" id="CHEBI:17660"/>
        <dbReference type="ChEBI" id="CHEBI:57526"/>
        <dbReference type="ChEBI" id="CHEBI:78346"/>
        <dbReference type="EC" id="3.2.2.n1"/>
    </reaction>
</comment>
<dbReference type="EMBL" id="JALDAY010000003">
    <property type="protein sequence ID" value="MCI3271755.1"/>
    <property type="molecule type" value="Genomic_DNA"/>
</dbReference>
<accession>A0ABS9Y3H5</accession>
<dbReference type="PANTHER" id="PTHR31223">
    <property type="entry name" value="LOG FAMILY PROTEIN YJL055W"/>
    <property type="match status" value="1"/>
</dbReference>
<keyword evidence="2" id="KW-0203">Cytokinin biosynthesis</keyword>
<dbReference type="InterPro" id="IPR005269">
    <property type="entry name" value="LOG"/>
</dbReference>
<keyword evidence="4" id="KW-1185">Reference proteome</keyword>
<dbReference type="Proteomes" id="UP001165269">
    <property type="component" value="Unassembled WGS sequence"/>
</dbReference>
<dbReference type="Gene3D" id="3.40.50.450">
    <property type="match status" value="1"/>
</dbReference>